<dbReference type="SMART" id="SM00812">
    <property type="entry name" value="Alpha_L_fucos"/>
    <property type="match status" value="1"/>
</dbReference>
<dbReference type="InterPro" id="IPR017853">
    <property type="entry name" value="GH"/>
</dbReference>
<evidence type="ECO:0000256" key="2">
    <source>
        <dbReference type="ARBA" id="ARBA00007951"/>
    </source>
</evidence>
<dbReference type="Pfam" id="PF01120">
    <property type="entry name" value="Alpha_L_fucos"/>
    <property type="match status" value="1"/>
</dbReference>
<dbReference type="Gene3D" id="2.60.40.1180">
    <property type="entry name" value="Golgi alpha-mannosidase II"/>
    <property type="match status" value="1"/>
</dbReference>
<evidence type="ECO:0000256" key="6">
    <source>
        <dbReference type="ARBA" id="ARBA00023295"/>
    </source>
</evidence>
<dbReference type="InterPro" id="IPR057739">
    <property type="entry name" value="Glyco_hydro_29_N"/>
</dbReference>
<reference evidence="9 10" key="1">
    <citation type="submission" date="2018-02" db="EMBL/GenBank/DDBJ databases">
        <title>The draft genome of Sphingobacterium gobiense H7.</title>
        <authorList>
            <person name="Li L."/>
            <person name="Liu L."/>
            <person name="Zhang X."/>
            <person name="Wang T."/>
            <person name="Liang L."/>
        </authorList>
    </citation>
    <scope>NUCLEOTIDE SEQUENCE [LARGE SCALE GENOMIC DNA]</scope>
    <source>
        <strain evidence="9 10">ACCC 05757</strain>
    </source>
</reference>
<name>A0A2S9JTR9_9SPHI</name>
<organism evidence="9 10">
    <name type="scientific">Sphingobacterium gobiense</name>
    <dbReference type="NCBI Taxonomy" id="1382456"/>
    <lineage>
        <taxon>Bacteria</taxon>
        <taxon>Pseudomonadati</taxon>
        <taxon>Bacteroidota</taxon>
        <taxon>Sphingobacteriia</taxon>
        <taxon>Sphingobacteriales</taxon>
        <taxon>Sphingobacteriaceae</taxon>
        <taxon>Sphingobacterium</taxon>
    </lineage>
</organism>
<dbReference type="OrthoDB" id="107551at2"/>
<gene>
    <name evidence="9" type="ORF">C5749_05500</name>
</gene>
<keyword evidence="4" id="KW-0732">Signal</keyword>
<dbReference type="PANTHER" id="PTHR10030:SF37">
    <property type="entry name" value="ALPHA-L-FUCOSIDASE-RELATED"/>
    <property type="match status" value="1"/>
</dbReference>
<dbReference type="InterPro" id="IPR016286">
    <property type="entry name" value="FUC_metazoa-typ"/>
</dbReference>
<comment type="caution">
    <text evidence="9">The sequence shown here is derived from an EMBL/GenBank/DDBJ whole genome shotgun (WGS) entry which is preliminary data.</text>
</comment>
<dbReference type="SUPFAM" id="SSF51445">
    <property type="entry name" value="(Trans)glycosidases"/>
    <property type="match status" value="1"/>
</dbReference>
<dbReference type="Gene3D" id="3.20.20.80">
    <property type="entry name" value="Glycosidases"/>
    <property type="match status" value="1"/>
</dbReference>
<evidence type="ECO:0000259" key="8">
    <source>
        <dbReference type="Pfam" id="PF16757"/>
    </source>
</evidence>
<dbReference type="InterPro" id="IPR031919">
    <property type="entry name" value="Fucosidase_C"/>
</dbReference>
<protein>
    <recommendedName>
        <fullName evidence="3">alpha-L-fucosidase</fullName>
        <ecNumber evidence="3">3.2.1.51</ecNumber>
    </recommendedName>
</protein>
<comment type="similarity">
    <text evidence="2">Belongs to the glycosyl hydrolase 29 family.</text>
</comment>
<dbReference type="GO" id="GO:0006004">
    <property type="term" value="P:fucose metabolic process"/>
    <property type="evidence" value="ECO:0007669"/>
    <property type="project" value="InterPro"/>
</dbReference>
<proteinExistence type="inferred from homology"/>
<keyword evidence="10" id="KW-1185">Reference proteome</keyword>
<evidence type="ECO:0000256" key="5">
    <source>
        <dbReference type="ARBA" id="ARBA00022801"/>
    </source>
</evidence>
<dbReference type="GO" id="GO:0016139">
    <property type="term" value="P:glycoside catabolic process"/>
    <property type="evidence" value="ECO:0007669"/>
    <property type="project" value="TreeGrafter"/>
</dbReference>
<dbReference type="PANTHER" id="PTHR10030">
    <property type="entry name" value="ALPHA-L-FUCOSIDASE"/>
    <property type="match status" value="1"/>
</dbReference>
<dbReference type="EC" id="3.2.1.51" evidence="3"/>
<sequence length="485" mass="55405">MKYVIMLLLTAVWSGKTRCQSIENDWRKMNRSKEPALREFQQQKFGMFIHWGLYAIPGGVWKGKTMEEMGIPSVAEWIQLVAKIPRKEYADLAASFNPVDFNADHIVSMAKEAGMKYIVITSKHHDGFALFDSKVSDFDMMDATPFKRDIVQELYEACKRHQVEFGVYYSHNIDWADGADAQYATTKADNDRVGKDTDSFGANLWDPSPNTFSSYLKNKAIPQVKELLEQYPDIRYIWFDMPGLMTPEQSYTFYKTVYDINPTVIVAERIGNGMGDYAIPGDNRIPTADDQFDKPWEAIGTFNHSWGYKTYDQDWKSVDELLYWLVEIVSKGGNYMLNIGPDAKGSVAPTVQDNLQKLGSWMAVNKEAIYGSKPWKVQREGPTTVRITDTEQREKEGFKAEFTSDDFWFTEREKYLYVVSLELPESRVAVVKSLARGEIDVKQVEILGIGKVAFRQTEEGLLVKLPKSVRKLPKGYTLKITPSSS</sequence>
<dbReference type="RefSeq" id="WP_105723730.1">
    <property type="nucleotide sequence ID" value="NZ_PVBS01000001.1"/>
</dbReference>
<evidence type="ECO:0000313" key="10">
    <source>
        <dbReference type="Proteomes" id="UP000238642"/>
    </source>
</evidence>
<keyword evidence="6" id="KW-0326">Glycosidase</keyword>
<dbReference type="InterPro" id="IPR000933">
    <property type="entry name" value="Glyco_hydro_29"/>
</dbReference>
<evidence type="ECO:0000256" key="1">
    <source>
        <dbReference type="ARBA" id="ARBA00004071"/>
    </source>
</evidence>
<dbReference type="Pfam" id="PF16757">
    <property type="entry name" value="Fucosidase_C"/>
    <property type="match status" value="1"/>
</dbReference>
<evidence type="ECO:0000313" key="9">
    <source>
        <dbReference type="EMBL" id="PRD56686.1"/>
    </source>
</evidence>
<dbReference type="GO" id="GO:0004560">
    <property type="term" value="F:alpha-L-fucosidase activity"/>
    <property type="evidence" value="ECO:0007669"/>
    <property type="project" value="InterPro"/>
</dbReference>
<evidence type="ECO:0000256" key="4">
    <source>
        <dbReference type="ARBA" id="ARBA00022729"/>
    </source>
</evidence>
<dbReference type="PRINTS" id="PR00741">
    <property type="entry name" value="GLHYDRLASE29"/>
</dbReference>
<dbReference type="EMBL" id="PVBS01000001">
    <property type="protein sequence ID" value="PRD56686.1"/>
    <property type="molecule type" value="Genomic_DNA"/>
</dbReference>
<evidence type="ECO:0000259" key="7">
    <source>
        <dbReference type="Pfam" id="PF01120"/>
    </source>
</evidence>
<comment type="function">
    <text evidence="1">Alpha-L-fucosidase is responsible for hydrolyzing the alpha-1,6-linked fucose joined to the reducing-end N-acetylglucosamine of the carbohydrate moieties of glycoproteins.</text>
</comment>
<keyword evidence="5" id="KW-0378">Hydrolase</keyword>
<feature type="domain" description="Alpha-L-fucosidase C-terminal" evidence="8">
    <location>
        <begin position="402"/>
        <end position="481"/>
    </location>
</feature>
<dbReference type="Proteomes" id="UP000238642">
    <property type="component" value="Unassembled WGS sequence"/>
</dbReference>
<dbReference type="InterPro" id="IPR013780">
    <property type="entry name" value="Glyco_hydro_b"/>
</dbReference>
<feature type="domain" description="Glycoside hydrolase family 29 N-terminal" evidence="7">
    <location>
        <begin position="20"/>
        <end position="367"/>
    </location>
</feature>
<accession>A0A2S9JTR9</accession>
<dbReference type="GO" id="GO:0005764">
    <property type="term" value="C:lysosome"/>
    <property type="evidence" value="ECO:0007669"/>
    <property type="project" value="TreeGrafter"/>
</dbReference>
<evidence type="ECO:0000256" key="3">
    <source>
        <dbReference type="ARBA" id="ARBA00012662"/>
    </source>
</evidence>
<dbReference type="AlphaFoldDB" id="A0A2S9JTR9"/>